<evidence type="ECO:0000313" key="2">
    <source>
        <dbReference type="Proteomes" id="UP000028492"/>
    </source>
</evidence>
<dbReference type="EMBL" id="CP008953">
    <property type="protein sequence ID" value="AIG76086.1"/>
    <property type="molecule type" value="Genomic_DNA"/>
</dbReference>
<dbReference type="KEGG" id="aja:AJAP_16065"/>
<dbReference type="Proteomes" id="UP000028492">
    <property type="component" value="Chromosome"/>
</dbReference>
<dbReference type="AlphaFoldDB" id="A0A075UUJ1"/>
<dbReference type="STRING" id="208439.AJAP_16065"/>
<name>A0A075UUJ1_9PSEU</name>
<proteinExistence type="predicted"/>
<protein>
    <submittedName>
        <fullName evidence="1">Uncharacterized protein</fullName>
    </submittedName>
</protein>
<gene>
    <name evidence="1" type="ORF">AJAP_16065</name>
</gene>
<organism evidence="1 2">
    <name type="scientific">Amycolatopsis japonica</name>
    <dbReference type="NCBI Taxonomy" id="208439"/>
    <lineage>
        <taxon>Bacteria</taxon>
        <taxon>Bacillati</taxon>
        <taxon>Actinomycetota</taxon>
        <taxon>Actinomycetes</taxon>
        <taxon>Pseudonocardiales</taxon>
        <taxon>Pseudonocardiaceae</taxon>
        <taxon>Amycolatopsis</taxon>
        <taxon>Amycolatopsis japonica group</taxon>
    </lineage>
</organism>
<sequence length="121" mass="13530">MSYHLAVWEGPRPVDDNAAQAAFARLRTEYLGGRRRIRASPLIEQYISQLLARWPDLGSDAEDDEDDIPWSDGPLIDNASGPLFYFGVVYSKYEEATEFAVDHARALGLVCFDPQTGRLAP</sequence>
<dbReference type="HOGENOM" id="CLU_2167269_0_0_11"/>
<accession>A0A075UUJ1</accession>
<keyword evidence="2" id="KW-1185">Reference proteome</keyword>
<dbReference type="RefSeq" id="WP_038512276.1">
    <property type="nucleotide sequence ID" value="NZ_CP008953.1"/>
</dbReference>
<evidence type="ECO:0000313" key="1">
    <source>
        <dbReference type="EMBL" id="AIG76086.1"/>
    </source>
</evidence>
<dbReference type="eggNOG" id="ENOG5033721">
    <property type="taxonomic scope" value="Bacteria"/>
</dbReference>
<reference evidence="1 2" key="1">
    <citation type="journal article" date="2014" name="J. Biotechnol.">
        <title>Complete genome sequence of the actinobacterium Amycolatopsis japonica MG417-CF17(T) (=DSM 44213T) producing (S,S)-N,N'-ethylenediaminedisuccinic acid.</title>
        <authorList>
            <person name="Stegmann E."/>
            <person name="Albersmeier A."/>
            <person name="Spohn M."/>
            <person name="Gert H."/>
            <person name="Weber T."/>
            <person name="Wohlleben W."/>
            <person name="Kalinowski J."/>
            <person name="Ruckert C."/>
        </authorList>
    </citation>
    <scope>NUCLEOTIDE SEQUENCE [LARGE SCALE GENOMIC DNA]</scope>
    <source>
        <strain evidence="2">MG417-CF17 (DSM 44213)</strain>
    </source>
</reference>